<protein>
    <submittedName>
        <fullName evidence="1">Uncharacterized protein</fullName>
    </submittedName>
</protein>
<dbReference type="EMBL" id="CP016809">
    <property type="protein sequence ID" value="ANY75820.1"/>
    <property type="molecule type" value="Genomic_DNA"/>
</dbReference>
<dbReference type="InterPro" id="IPR011047">
    <property type="entry name" value="Quinoprotein_ADH-like_sf"/>
</dbReference>
<dbReference type="SUPFAM" id="SSF50998">
    <property type="entry name" value="Quinoprotein alcohol dehydrogenase-like"/>
    <property type="match status" value="1"/>
</dbReference>
<reference evidence="1" key="1">
    <citation type="submission" date="2016-08" db="EMBL/GenBank/DDBJ databases">
        <title>Complete Genome Seqeunce of Paenibacillus sp. nov. IHBB 9852 from high altitute lake of Indian trans-Himalayas.</title>
        <authorList>
            <person name="Kiran S."/>
            <person name="Swarnkar M.K."/>
            <person name="Rana A."/>
            <person name="Tewari R."/>
            <person name="Gulati A."/>
        </authorList>
    </citation>
    <scope>NUCLEOTIDE SEQUENCE [LARGE SCALE GENOMIC DNA]</scope>
    <source>
        <strain evidence="1">IHBB 9852</strain>
    </source>
</reference>
<dbReference type="KEGG" id="pib:BBD41_26390"/>
<evidence type="ECO:0000313" key="1">
    <source>
        <dbReference type="EMBL" id="ANY75820.1"/>
    </source>
</evidence>
<organism evidence="1">
    <name type="scientific">Paenibacillus ihbetae</name>
    <dbReference type="NCBI Taxonomy" id="1870820"/>
    <lineage>
        <taxon>Bacteria</taxon>
        <taxon>Bacillati</taxon>
        <taxon>Bacillota</taxon>
        <taxon>Bacilli</taxon>
        <taxon>Bacillales</taxon>
        <taxon>Paenibacillaceae</taxon>
        <taxon>Paenibacillus</taxon>
    </lineage>
</organism>
<dbReference type="SUPFAM" id="SSF69322">
    <property type="entry name" value="Tricorn protease domain 2"/>
    <property type="match status" value="1"/>
</dbReference>
<dbReference type="AlphaFoldDB" id="A0A1B2E760"/>
<proteinExistence type="predicted"/>
<gene>
    <name evidence="1" type="ORF">BBD41_26390</name>
</gene>
<accession>A0A1B2E760</accession>
<sequence length="637" mass="68642">MLKSSEHSETKPFESLGYPVRADETRSAAVCRNVSGEERIVIAARGYLLIVDPDNGSCRQLPFPDLCREYPFAAMSTRSGLLCTGAGTCLYVLDPFKAEYIARFEVPPGEEHAGFAFAEDERGTVYATTYPGSYLLSMDAAMQECRVVTRLDSDRTYAMTLAAGSDGWIYAGLGTSSPAVAAVHVDSSEVKTITVNGNAAPGSAQIHRGQDGRVYARIPNSSHPSAAAAENWYIIENGQERPIPEASVSPSLYRGEGYRKLHQDLSNGRSLLSWELSEMRISIQHADGTRSEIPLHHEGNAAELSPIFAGPDGNLYGTSNHPLHFYRYEPDRRRIMKYGSDMIQKGGGGNIAAYASQGSKIIGAAYAGGLIHVMDTSRDWEGIRQPASRETDMVSPSLRNPRLIYADNRVHRPRCAVSLNDGIHVLYGGFPGYGAVGGGLGIVNVDEESVTMLGHEQVIPEQSTVSLAVLPEGIVIGGTSIETPGGGHSSSKEAVLYAWDWASRSVTGSWVPIAGAREISGLCPGHGGDVYGITSDSILFRFDVKQGKVVSRHDLSSWGSVVRNGMMASSRDGKPIVIGLLSRSLFMITAGFDVPVRVAALPVPATCGLARIGNDIYYAAGAELWRFHWEEGASRHE</sequence>
<name>A0A1B2E760_9BACL</name>
<dbReference type="RefSeq" id="WP_099479628.1">
    <property type="nucleotide sequence ID" value="NZ_CP016809.1"/>
</dbReference>
<dbReference type="GeneID" id="48311835"/>